<dbReference type="PANTHER" id="PTHR34978">
    <property type="entry name" value="POSSIBLE SENSOR-TRANSDUCER PROTEIN BLAR"/>
    <property type="match status" value="1"/>
</dbReference>
<feature type="coiled-coil region" evidence="1">
    <location>
        <begin position="510"/>
        <end position="537"/>
    </location>
</feature>
<dbReference type="AlphaFoldDB" id="A0A250JGT8"/>
<keyword evidence="1" id="KW-0175">Coiled coil</keyword>
<keyword evidence="2" id="KW-0472">Membrane</keyword>
<reference evidence="4 5" key="1">
    <citation type="submission" date="2017-06" db="EMBL/GenBank/DDBJ databases">
        <title>Sequencing and comparative analysis of myxobacterial genomes.</title>
        <authorList>
            <person name="Rupp O."/>
            <person name="Goesmann A."/>
            <person name="Sogaard-Andersen L."/>
        </authorList>
    </citation>
    <scope>NUCLEOTIDE SEQUENCE [LARGE SCALE GENOMIC DNA]</scope>
    <source>
        <strain evidence="4 5">DSM 52655</strain>
    </source>
</reference>
<dbReference type="RefSeq" id="WP_095990564.1">
    <property type="nucleotide sequence ID" value="NZ_CP022098.1"/>
</dbReference>
<name>A0A250JGT8_9BACT</name>
<dbReference type="EMBL" id="CP022098">
    <property type="protein sequence ID" value="ATB43105.1"/>
    <property type="molecule type" value="Genomic_DNA"/>
</dbReference>
<proteinExistence type="predicted"/>
<keyword evidence="2" id="KW-0812">Transmembrane</keyword>
<feature type="transmembrane region" description="Helical" evidence="2">
    <location>
        <begin position="52"/>
        <end position="74"/>
    </location>
</feature>
<dbReference type="PANTHER" id="PTHR34978:SF3">
    <property type="entry name" value="SLR0241 PROTEIN"/>
    <property type="match status" value="1"/>
</dbReference>
<dbReference type="KEGG" id="cfus:CYFUS_008584"/>
<evidence type="ECO:0000256" key="1">
    <source>
        <dbReference type="SAM" id="Coils"/>
    </source>
</evidence>
<sequence length="595" mass="65562">MSALDWNAGRELALAVARTLWQVSWQAAFWALGVWALTRVWPKLPASARTTLWWLVGLKCLVGLCAVGAVRLPLMPAPEASTARVETVAPGLALTHDDARPVDAPRAPVRDEKPTRGAPWKEAVLLLWLGGLAWQGRELLQGLVRLRHLRREARPLEDDALHQAAMTLGRELGLTRIPSLLVSEQAPGPLALGLLRPEIILPRRALESLSPLEQRMALAHELAHVRRRDLWLGWVPALARAVFFFHPLVRRACREYALAREEACDAAALQATGAEPHDYGRLLLLFGVARAPAAAAASGAPSHLAALKRRIAMLEHADTESKRHPHWARWVLGGLALVALVPFQVVARETPVTATAPGVSGNLAVPLPALSAPRADDGSALSYVLIDPPHHTTMSGSTEDLRVARALAGAGKEPLLYVRRDGQEYIIRDAATLKATLESFDAQRAIGDKQSELGHKQSELGHKQSELGQKQAELGHKQATIGMKMAAVAQKRADLAMERHRLGRTNAQVSPEFERREQELEREMEPLEQQMEELGRQMKVFTQPMEELGQQMEELAKPMEVLGRQMELANQEAQKKVRTLLDDAIRKGLAEPVKR</sequence>
<evidence type="ECO:0000313" key="4">
    <source>
        <dbReference type="EMBL" id="ATB43105.1"/>
    </source>
</evidence>
<feature type="transmembrane region" description="Helical" evidence="2">
    <location>
        <begin position="12"/>
        <end position="32"/>
    </location>
</feature>
<protein>
    <recommendedName>
        <fullName evidence="3">Peptidase M56 domain-containing protein</fullName>
    </recommendedName>
</protein>
<dbReference type="InterPro" id="IPR008756">
    <property type="entry name" value="Peptidase_M56"/>
</dbReference>
<accession>A0A250JGT8</accession>
<organism evidence="4 5">
    <name type="scientific">Cystobacter fuscus</name>
    <dbReference type="NCBI Taxonomy" id="43"/>
    <lineage>
        <taxon>Bacteria</taxon>
        <taxon>Pseudomonadati</taxon>
        <taxon>Myxococcota</taxon>
        <taxon>Myxococcia</taxon>
        <taxon>Myxococcales</taxon>
        <taxon>Cystobacterineae</taxon>
        <taxon>Archangiaceae</taxon>
        <taxon>Cystobacter</taxon>
    </lineage>
</organism>
<evidence type="ECO:0000259" key="3">
    <source>
        <dbReference type="Pfam" id="PF05569"/>
    </source>
</evidence>
<dbReference type="CDD" id="cd07341">
    <property type="entry name" value="M56_BlaR1_MecR1_like"/>
    <property type="match status" value="1"/>
</dbReference>
<dbReference type="Pfam" id="PF05569">
    <property type="entry name" value="Peptidase_M56"/>
    <property type="match status" value="1"/>
</dbReference>
<dbReference type="Gene3D" id="1.10.287.2610">
    <property type="match status" value="1"/>
</dbReference>
<dbReference type="Proteomes" id="UP000217257">
    <property type="component" value="Chromosome"/>
</dbReference>
<feature type="domain" description="Peptidase M56" evidence="3">
    <location>
        <begin position="19"/>
        <end position="314"/>
    </location>
</feature>
<gene>
    <name evidence="4" type="ORF">CYFUS_008584</name>
</gene>
<dbReference type="Gene3D" id="3.30.2010.10">
    <property type="entry name" value="Metalloproteases ('zincins'), catalytic domain"/>
    <property type="match status" value="1"/>
</dbReference>
<evidence type="ECO:0000256" key="2">
    <source>
        <dbReference type="SAM" id="Phobius"/>
    </source>
</evidence>
<dbReference type="InterPro" id="IPR052173">
    <property type="entry name" value="Beta-lactam_resp_regulator"/>
</dbReference>
<evidence type="ECO:0000313" key="5">
    <source>
        <dbReference type="Proteomes" id="UP000217257"/>
    </source>
</evidence>
<keyword evidence="2" id="KW-1133">Transmembrane helix</keyword>